<dbReference type="Proteomes" id="UP000060513">
    <property type="component" value="Chromosome"/>
</dbReference>
<dbReference type="EMBL" id="CP011340">
    <property type="protein sequence ID" value="ALC21379.1"/>
    <property type="molecule type" value="Genomic_DNA"/>
</dbReference>
<evidence type="ECO:0000313" key="1">
    <source>
        <dbReference type="EMBL" id="ALC21379.1"/>
    </source>
</evidence>
<dbReference type="AlphaFoldDB" id="A0A0M3QIE9"/>
<reference evidence="1 2" key="1">
    <citation type="submission" date="2015-08" db="EMBL/GenBank/DDBJ databases">
        <title>Genome sequence of the pristinamycin over-producing bacterium Streptomyces pristinaespiralis HCCB10218.</title>
        <authorList>
            <person name="Tian J."/>
            <person name="Yang J."/>
            <person name="Li L."/>
            <person name="Ruan L."/>
            <person name="Wei W."/>
            <person name="Zheng G."/>
            <person name="Wei Z."/>
            <person name="Yang S."/>
            <person name="Ge M."/>
            <person name="Jiang W."/>
            <person name="Lu Y."/>
        </authorList>
    </citation>
    <scope>NUCLEOTIDE SEQUENCE [LARGE SCALE GENOMIC DNA]</scope>
    <source>
        <strain evidence="1 2">HCCB 10218</strain>
    </source>
</reference>
<accession>A0A0M3QIE9</accession>
<dbReference type="OMA" id="PLAKWAR"/>
<dbReference type="GeneID" id="97235898"/>
<name>A0A0M3QIE9_STRPR</name>
<organism evidence="1">
    <name type="scientific">Streptomyces pristinaespiralis</name>
    <dbReference type="NCBI Taxonomy" id="38300"/>
    <lineage>
        <taxon>Bacteria</taxon>
        <taxon>Bacillati</taxon>
        <taxon>Actinomycetota</taxon>
        <taxon>Actinomycetes</taxon>
        <taxon>Kitasatosporales</taxon>
        <taxon>Streptomycetaceae</taxon>
        <taxon>Streptomyces</taxon>
    </lineage>
</organism>
<dbReference type="KEGG" id="spri:SPRI_3073"/>
<sequence length="299" mass="32719">MKRRFIAACAVAAALSAAATGCTAQNEDTTGAAVHESTGTERRLLSEATQQLVKECMARHGFRYWVVHPLTAEESRPVGYVQDDVAWARRHGYGSRISAKAELARKTNPNGAFRKALPRDRGRAYDTALDGGPSAPVLSVEAPGGGTIRKRVGGCVAESEKRLYGDPRAWFAAEKTATNLRPLYGADLMRDRRFATAVKAWSACMTAKGHPYENPSDARRAAIASGSRQPADTGFAAEREVAVADAVCARETRLRAVGRERESHYVTKLRERYGYRLDTFHQMRRAALARAQKIVAPRS</sequence>
<protein>
    <submittedName>
        <fullName evidence="1">Lipoprotein</fullName>
    </submittedName>
</protein>
<proteinExistence type="predicted"/>
<dbReference type="PROSITE" id="PS51257">
    <property type="entry name" value="PROKAR_LIPOPROTEIN"/>
    <property type="match status" value="1"/>
</dbReference>
<dbReference type="RefSeq" id="WP_005313247.1">
    <property type="nucleotide sequence ID" value="NZ_CP011340.1"/>
</dbReference>
<gene>
    <name evidence="1" type="ORF">SPRI_3073</name>
</gene>
<evidence type="ECO:0000313" key="2">
    <source>
        <dbReference type="Proteomes" id="UP000060513"/>
    </source>
</evidence>
<keyword evidence="1" id="KW-0449">Lipoprotein</keyword>
<dbReference type="OrthoDB" id="4053327at2"/>
<dbReference type="PATRIC" id="fig|38300.4.peg.3232"/>
<dbReference type="STRING" id="38300.SPRI_3073"/>